<proteinExistence type="predicted"/>
<dbReference type="EMBL" id="GBXM01043717">
    <property type="protein sequence ID" value="JAH64860.1"/>
    <property type="molecule type" value="Transcribed_RNA"/>
</dbReference>
<reference evidence="1" key="1">
    <citation type="submission" date="2014-11" db="EMBL/GenBank/DDBJ databases">
        <authorList>
            <person name="Amaro Gonzalez C."/>
        </authorList>
    </citation>
    <scope>NUCLEOTIDE SEQUENCE</scope>
</reference>
<dbReference type="AlphaFoldDB" id="A0A0E9UHY5"/>
<accession>A0A0E9UHY5</accession>
<reference evidence="1" key="2">
    <citation type="journal article" date="2015" name="Fish Shellfish Immunol.">
        <title>Early steps in the European eel (Anguilla anguilla)-Vibrio vulnificus interaction in the gills: Role of the RtxA13 toxin.</title>
        <authorList>
            <person name="Callol A."/>
            <person name="Pajuelo D."/>
            <person name="Ebbesson L."/>
            <person name="Teles M."/>
            <person name="MacKenzie S."/>
            <person name="Amaro C."/>
        </authorList>
    </citation>
    <scope>NUCLEOTIDE SEQUENCE</scope>
</reference>
<evidence type="ECO:0000313" key="1">
    <source>
        <dbReference type="EMBL" id="JAH64860.1"/>
    </source>
</evidence>
<protein>
    <submittedName>
        <fullName evidence="1">Uncharacterized protein</fullName>
    </submittedName>
</protein>
<sequence length="24" mass="2460">MSYNVVPMSLCTGSDPAAGLHLPV</sequence>
<name>A0A0E9UHY5_ANGAN</name>
<organism evidence="1">
    <name type="scientific">Anguilla anguilla</name>
    <name type="common">European freshwater eel</name>
    <name type="synonym">Muraena anguilla</name>
    <dbReference type="NCBI Taxonomy" id="7936"/>
    <lineage>
        <taxon>Eukaryota</taxon>
        <taxon>Metazoa</taxon>
        <taxon>Chordata</taxon>
        <taxon>Craniata</taxon>
        <taxon>Vertebrata</taxon>
        <taxon>Euteleostomi</taxon>
        <taxon>Actinopterygii</taxon>
        <taxon>Neopterygii</taxon>
        <taxon>Teleostei</taxon>
        <taxon>Anguilliformes</taxon>
        <taxon>Anguillidae</taxon>
        <taxon>Anguilla</taxon>
    </lineage>
</organism>